<dbReference type="RefSeq" id="WP_344820924.1">
    <property type="nucleotide sequence ID" value="NZ_BAABAW010000003.1"/>
</dbReference>
<dbReference type="InterPro" id="IPR000917">
    <property type="entry name" value="Sulfatase_N"/>
</dbReference>
<dbReference type="SUPFAM" id="SSF53649">
    <property type="entry name" value="Alkaline phosphatase-like"/>
    <property type="match status" value="1"/>
</dbReference>
<accession>A0ABU5ZRM8</accession>
<comment type="caution">
    <text evidence="2">The sequence shown here is derived from an EMBL/GenBank/DDBJ whole genome shotgun (WGS) entry which is preliminary data.</text>
</comment>
<dbReference type="InterPro" id="IPR017850">
    <property type="entry name" value="Alkaline_phosphatase_core_sf"/>
</dbReference>
<dbReference type="EMBL" id="JAYKLX010000002">
    <property type="protein sequence ID" value="MEB3344729.1"/>
    <property type="molecule type" value="Genomic_DNA"/>
</dbReference>
<organism evidence="2 3">
    <name type="scientific">Aquimarina gracilis</name>
    <dbReference type="NCBI Taxonomy" id="874422"/>
    <lineage>
        <taxon>Bacteria</taxon>
        <taxon>Pseudomonadati</taxon>
        <taxon>Bacteroidota</taxon>
        <taxon>Flavobacteriia</taxon>
        <taxon>Flavobacteriales</taxon>
        <taxon>Flavobacteriaceae</taxon>
        <taxon>Aquimarina</taxon>
    </lineage>
</organism>
<name>A0ABU5ZRM8_9FLAO</name>
<keyword evidence="3" id="KW-1185">Reference proteome</keyword>
<dbReference type="CDD" id="cd16031">
    <property type="entry name" value="G6S_like"/>
    <property type="match status" value="1"/>
</dbReference>
<dbReference type="PANTHER" id="PTHR43108:SF6">
    <property type="entry name" value="N-SULPHOGLUCOSAMINE SULPHOHYDROLASE"/>
    <property type="match status" value="1"/>
</dbReference>
<evidence type="ECO:0000313" key="3">
    <source>
        <dbReference type="Proteomes" id="UP001327027"/>
    </source>
</evidence>
<evidence type="ECO:0000313" key="2">
    <source>
        <dbReference type="EMBL" id="MEB3344729.1"/>
    </source>
</evidence>
<protein>
    <submittedName>
        <fullName evidence="2">Sulfatase</fullName>
    </submittedName>
</protein>
<gene>
    <name evidence="2" type="ORF">U6A24_04620</name>
</gene>
<evidence type="ECO:0000259" key="1">
    <source>
        <dbReference type="Pfam" id="PF00884"/>
    </source>
</evidence>
<feature type="domain" description="Sulfatase N-terminal" evidence="1">
    <location>
        <begin position="50"/>
        <end position="376"/>
    </location>
</feature>
<dbReference type="PANTHER" id="PTHR43108">
    <property type="entry name" value="N-ACETYLGLUCOSAMINE-6-SULFATASE FAMILY MEMBER"/>
    <property type="match status" value="1"/>
</dbReference>
<dbReference type="Proteomes" id="UP001327027">
    <property type="component" value="Unassembled WGS sequence"/>
</dbReference>
<reference evidence="2 3" key="1">
    <citation type="journal article" date="2013" name="Int. J. Syst. Evol. Microbiol.">
        <title>Aquimarina gracilis sp. nov., isolated from the gut microflora of a mussel, Mytilus coruscus, and emended description of Aquimarina spongiae.</title>
        <authorList>
            <person name="Park S.C."/>
            <person name="Choe H.N."/>
            <person name="Baik K.S."/>
            <person name="Seong C.N."/>
        </authorList>
    </citation>
    <scope>NUCLEOTIDE SEQUENCE [LARGE SCALE GENOMIC DNA]</scope>
    <source>
        <strain evidence="2 3">PSC32</strain>
    </source>
</reference>
<dbReference type="Pfam" id="PF00884">
    <property type="entry name" value="Sulfatase"/>
    <property type="match status" value="1"/>
</dbReference>
<proteinExistence type="predicted"/>
<dbReference type="Gene3D" id="3.40.720.10">
    <property type="entry name" value="Alkaline Phosphatase, subunit A"/>
    <property type="match status" value="1"/>
</dbReference>
<sequence length="484" mass="56143">MIYTLKHMYLFNFFKNKKEITLILLTLLFFHCKDIRNNIEANGEEKQERPNIIFLLTDDQRWDALSYVGNKSLQTPNIDALATKGIYFNNAYVTTSICAVSRASILSGQYARRHQIWGFSKNFTEEQLNNTYPLLLKKSGYTIGFIGKYGVGNQLPEDKFDYWKGFSGQGTFDQKDDQGNPIHLTEKIGGQALEFLNSQREASKPFCLSISFKAPHVEGDPGYFLPNKAYDSLYTDTKIKVPETSKPTFFDHFPERFTKNNVARNRWESRFATPEMQQASIKKYYQLIFGVDKVVGEIVENLKKTGQDKNTVILFTSDNGFYLGEYGFAGKWYGSDPSIRVPMIIYDPRKQSEGKRVDKKVLNIDIAPTILSIANVKIPETIQGKDLTKIMQNQEVQWRDSFFYEHLWKSSDRYYIPSTEGVVWKDKKYMKYFMNEDTDEVIFEELYDFSIDSKETKNLASGKGQEDLKQIMKQRYELAKKEAQ</sequence>